<dbReference type="InterPro" id="IPR002736">
    <property type="entry name" value="CitG"/>
</dbReference>
<evidence type="ECO:0000256" key="1">
    <source>
        <dbReference type="SAM" id="MobiDB-lite"/>
    </source>
</evidence>
<accession>A0AB39XUG9</accession>
<organism evidence="2">
    <name type="scientific">Bradyrhizobium sp. LLZ17</name>
    <dbReference type="NCBI Taxonomy" id="3239388"/>
    <lineage>
        <taxon>Bacteria</taxon>
        <taxon>Pseudomonadati</taxon>
        <taxon>Pseudomonadota</taxon>
        <taxon>Alphaproteobacteria</taxon>
        <taxon>Hyphomicrobiales</taxon>
        <taxon>Nitrobacteraceae</taxon>
        <taxon>Bradyrhizobium</taxon>
    </lineage>
</organism>
<evidence type="ECO:0000313" key="2">
    <source>
        <dbReference type="EMBL" id="XDV60818.1"/>
    </source>
</evidence>
<name>A0AB39XUG9_9BRAD</name>
<dbReference type="Pfam" id="PF01874">
    <property type="entry name" value="CitG"/>
    <property type="match status" value="1"/>
</dbReference>
<proteinExistence type="predicted"/>
<dbReference type="EMBL" id="CP165734">
    <property type="protein sequence ID" value="XDV60818.1"/>
    <property type="molecule type" value="Genomic_DNA"/>
</dbReference>
<dbReference type="AlphaFoldDB" id="A0AB39XUG9"/>
<gene>
    <name evidence="2" type="ORF">AB8Z38_16765</name>
</gene>
<sequence length="168" mass="17922">MQAGQAGKADIQARLRDPSPSSFWVASRACPNRTGILGRSWPTEPDDPGRLSAKQAGRVKHQSCLAVLPACPFTGGAGAVLFGWQDHFFEAQPGHVASLCLKREVEPHPKPGFVSHVESGAHSDMDAELQCRSADNLALLFPELAKHVLIAGLDAPKQGGAWRILPCA</sequence>
<dbReference type="GO" id="GO:0046917">
    <property type="term" value="F:triphosphoribosyl-dephospho-CoA synthase activity"/>
    <property type="evidence" value="ECO:0007669"/>
    <property type="project" value="UniProtKB-EC"/>
</dbReference>
<dbReference type="EC" id="2.4.2.52" evidence="2"/>
<dbReference type="GO" id="GO:0016757">
    <property type="term" value="F:glycosyltransferase activity"/>
    <property type="evidence" value="ECO:0007669"/>
    <property type="project" value="UniProtKB-KW"/>
</dbReference>
<reference evidence="2" key="1">
    <citation type="submission" date="2024-08" db="EMBL/GenBank/DDBJ databases">
        <authorList>
            <person name="Chaddad Z."/>
            <person name="Lamrabet M."/>
            <person name="Bouhnik O."/>
            <person name="Alami S."/>
            <person name="Wipf D."/>
            <person name="Courty P.E."/>
            <person name="Missbah El Idrissi M."/>
        </authorList>
    </citation>
    <scope>NUCLEOTIDE SEQUENCE</scope>
    <source>
        <strain evidence="2">LLZ17</strain>
    </source>
</reference>
<protein>
    <submittedName>
        <fullName evidence="2">Triphosphoribosyl-dephospho-CoA synthase</fullName>
        <ecNumber evidence="2">2.4.2.52</ecNumber>
    </submittedName>
</protein>
<dbReference type="RefSeq" id="WP_369726165.1">
    <property type="nucleotide sequence ID" value="NZ_CP165734.1"/>
</dbReference>
<keyword evidence="2" id="KW-0808">Transferase</keyword>
<keyword evidence="2" id="KW-0328">Glycosyltransferase</keyword>
<dbReference type="GO" id="GO:0005524">
    <property type="term" value="F:ATP binding"/>
    <property type="evidence" value="ECO:0007669"/>
    <property type="project" value="InterPro"/>
</dbReference>
<feature type="region of interest" description="Disordered" evidence="1">
    <location>
        <begin position="1"/>
        <end position="22"/>
    </location>
</feature>